<dbReference type="GO" id="GO:0003677">
    <property type="term" value="F:DNA binding"/>
    <property type="evidence" value="ECO:0007669"/>
    <property type="project" value="UniProtKB-KW"/>
</dbReference>
<keyword evidence="1" id="KW-0238">DNA-binding</keyword>
<dbReference type="InterPro" id="IPR010982">
    <property type="entry name" value="Lambda_DNA-bd_dom_sf"/>
</dbReference>
<organism evidence="1 2">
    <name type="scientific">Yersinia kristensenii</name>
    <dbReference type="NCBI Taxonomy" id="28152"/>
    <lineage>
        <taxon>Bacteria</taxon>
        <taxon>Pseudomonadati</taxon>
        <taxon>Pseudomonadota</taxon>
        <taxon>Gammaproteobacteria</taxon>
        <taxon>Enterobacterales</taxon>
        <taxon>Yersiniaceae</taxon>
        <taxon>Yersinia</taxon>
    </lineage>
</organism>
<protein>
    <submittedName>
        <fullName evidence="1">DNA-binding transcriptional regulator DicC</fullName>
    </submittedName>
</protein>
<dbReference type="RefSeq" id="WP_050118236.1">
    <property type="nucleotide sequence ID" value="NZ_CABHXL010000032.1"/>
</dbReference>
<proteinExistence type="predicted"/>
<dbReference type="Gene3D" id="1.10.260.40">
    <property type="entry name" value="lambda repressor-like DNA-binding domains"/>
    <property type="match status" value="1"/>
</dbReference>
<dbReference type="AlphaFoldDB" id="A0A0T9KLB8"/>
<dbReference type="SUPFAM" id="SSF47413">
    <property type="entry name" value="lambda repressor-like DNA-binding domains"/>
    <property type="match status" value="1"/>
</dbReference>
<accession>A0A0T9KLB8</accession>
<dbReference type="EMBL" id="CPYI01000001">
    <property type="protein sequence ID" value="CNE10447.1"/>
    <property type="molecule type" value="Genomic_DNA"/>
</dbReference>
<reference evidence="1 2" key="1">
    <citation type="submission" date="2015-03" db="EMBL/GenBank/DDBJ databases">
        <authorList>
            <person name="Murphy D."/>
        </authorList>
    </citation>
    <scope>NUCLEOTIDE SEQUENCE [LARGE SCALE GENOMIC DNA]</scope>
    <source>
        <strain evidence="1 2">FCF326</strain>
    </source>
</reference>
<name>A0A0T9KLB8_YERKR</name>
<evidence type="ECO:0000313" key="1">
    <source>
        <dbReference type="EMBL" id="CNE10447.1"/>
    </source>
</evidence>
<dbReference type="Proteomes" id="UP000045824">
    <property type="component" value="Unassembled WGS sequence"/>
</dbReference>
<dbReference type="Pfam" id="PF14549">
    <property type="entry name" value="P22_Cro"/>
    <property type="match status" value="1"/>
</dbReference>
<evidence type="ECO:0000313" key="2">
    <source>
        <dbReference type="Proteomes" id="UP000045824"/>
    </source>
</evidence>
<gene>
    <name evidence="1" type="ORF">ERS008491_00435</name>
</gene>
<sequence>MNKKDVVKFFGGVVNTATALGIKHPAVCRWGAIIPEKQAMKIERITHGELKYDPAMYQSAA</sequence>